<feature type="compositionally biased region" description="Basic residues" evidence="7">
    <location>
        <begin position="992"/>
        <end position="1001"/>
    </location>
</feature>
<feature type="compositionally biased region" description="Polar residues" evidence="7">
    <location>
        <begin position="1076"/>
        <end position="1088"/>
    </location>
</feature>
<dbReference type="InterPro" id="IPR029334">
    <property type="entry name" value="PP1-bd"/>
</dbReference>
<feature type="region of interest" description="Disordered" evidence="7">
    <location>
        <begin position="311"/>
        <end position="610"/>
    </location>
</feature>
<keyword evidence="10" id="KW-1185">Reference proteome</keyword>
<feature type="region of interest" description="Disordered" evidence="7">
    <location>
        <begin position="726"/>
        <end position="773"/>
    </location>
</feature>
<feature type="compositionally biased region" description="Basic and acidic residues" evidence="7">
    <location>
        <begin position="1282"/>
        <end position="1298"/>
    </location>
</feature>
<feature type="compositionally biased region" description="Low complexity" evidence="7">
    <location>
        <begin position="499"/>
        <end position="508"/>
    </location>
</feature>
<evidence type="ECO:0000313" key="9">
    <source>
        <dbReference type="Ensembl" id="ENSCVAP00000004133.1"/>
    </source>
</evidence>
<feature type="compositionally biased region" description="Low complexity" evidence="7">
    <location>
        <begin position="439"/>
        <end position="472"/>
    </location>
</feature>
<feature type="compositionally biased region" description="Basic and acidic residues" evidence="7">
    <location>
        <begin position="1569"/>
        <end position="1579"/>
    </location>
</feature>
<comment type="subcellular location">
    <subcellularLocation>
        <location evidence="1">Nucleus</location>
    </subcellularLocation>
</comment>
<feature type="region of interest" description="Disordered" evidence="7">
    <location>
        <begin position="143"/>
        <end position="172"/>
    </location>
</feature>
<feature type="compositionally biased region" description="Basic and acidic residues" evidence="7">
    <location>
        <begin position="1339"/>
        <end position="1355"/>
    </location>
</feature>
<evidence type="ECO:0000259" key="8">
    <source>
        <dbReference type="PROSITE" id="PS50006"/>
    </source>
</evidence>
<sequence>MFMDRRKSEGFLNGASGNFGKMPLHGKIVVIKRSGADGTEFPLTASCLFGRKPECDIRIQVPEVSKEHCRIDLNENKEIILTNLSSVNPTRINGETLHQSERLKHGDMITIVDRSFRFEYAHTATPRKRATPGPKSETLKVLRDQQRSDSVAADGGQKRISTGPHLKDGANYDNIQRSLEKTLEMESQKDGTNSPFGELCQMAKKSLDLKTPQKSSVSAAQTPSSKFYTPRPGPVGTPQKEVKLPADPTAKVAKMPESVKKLGKIFQSPSFEGSGHIVQEDSKSGSASKLRRIVTPQRFTAAEAIEQITATTSKSPVSTKAEGQAVITSKKEKTPKKSPKNLGSAEKVKVAKKRKSDELGKDLPMSNMKRKRVSFGGHLSPELFDKRLPPDSPLRKGAAPRRSLSLYKPKQSLLRRASAIGLLKGQRNPSPKSGLKKNASPGKALPKSKSPSPAKKSPKSKSTSPKATSPGKMSPKTPKSRSASPKAETPAQKTPKSRSASPKAETPAPKTPKSRSASPKAETPAPKTPKSRSASPKAETPAKTPFNSEIQSRSVQGRFSISRIKTPSPAAELIQQPASVTVTPKIPLRRKSMKSTTRKTPSVSKSAVKVLQRRSGISRASIKVVPSSWANVVKFGQTKTSVVAPTEKKIKQKPMKKVMSKLQTPARKLKGHASTGHAESPATIVVGRAHQRAFAPPTGAAPKVVMNAALSKRDMKMDEDLTGLPEMFKTPINERRRRSLVSNRSAKKTPARSSMMEPSVLKTPEEPDEMMVSPLSVASTVKSLRYNSEAVERLLAADQESSFVSNTPALEFSSESEPPSVKTPQQNPELPERLSGIKKTRKTPKSKAEPIEDLRGKLLKTPKQKPEQQECLTGVKRVMKTPKQKAEPLEDIRGKLLVTPKQKAEQQECLTGVKRIFKTPKQKAEPIEDLRGKLLKTPRARRSGEISLEGVKELLQTPTQQPQMAGLIAVESMMKLPEEKSAPLEDVVEVKRVKRTPKQKGKPVEDHFGLKRLMKSPRARGNPPVEDFEGLQELMEEPAVDLTEQQTTESSGAVETRPEGDAGSIPQQPGVEPSAVSVSESFTTSTCASEKKSARSRRTKPVEEIKEVPEPSQDAITVSVQARGRRGKKAEAAAPPAVRHTTRGRNAEGSQTSVEESGPEPAKVAAKPRRGRNVRKTQEESAELEQNTFEEEPTIDPNPATDVDSKAPVEEPVLKPKRGRRVKQPEEEAAPLQQNLPEKADESENIAVETVIQLPETLKLPDQEKEDPEAGVKKPVRGRRAKPMDAEKASEPTEHSEEPVVAPLRGRRGRKVEVTSAPDQEKEDPEAGVKKPVRGTRAKPTDAEKAPEPEEHSDKPVVAPVRGRRGRKVEATAPPDVKQSTRTRNAKPQDADQPAENSTEAVADLTSENSSETSKEEVTPAQETTTKPLRGRKTKVTPSESVRDACPAADSETSQTVSSVGKTRIGRKNKADDPTEVEDDPALPVENKPQTLPLRAKRGRNAVQEEEAESPNEKVTPEETSDFQEPPKKSQRTRNPEQEQTPKAEPAGKRRGGRKGKPDPVAETPVKSTEPHSEANEKPKRGRKAAETTQEIIPAENPLPEASAPSPQCGRPSRARGRKNEFSETVPAERGRRGAALPPEEPAEESSSQSSEPAPEPVLPVKRGRRAAAKPKDDKKAAETNGEPSESVKAKDIDPKTTKKSVRFNSEMEVCEIQKVTPVKSVRGRRSKSTDQADASSNDGAKEANNTEEENLSDDLKAQPAKRARRGAKGAEVTAEETDAGAPPKTRRGRSAKK</sequence>
<feature type="compositionally biased region" description="Basic residues" evidence="7">
    <location>
        <begin position="1785"/>
        <end position="1794"/>
    </location>
</feature>
<dbReference type="CDD" id="cd22673">
    <property type="entry name" value="FHA_Ki67"/>
    <property type="match status" value="1"/>
</dbReference>
<feature type="compositionally biased region" description="Basic and acidic residues" evidence="7">
    <location>
        <begin position="1686"/>
        <end position="1697"/>
    </location>
</feature>
<feature type="compositionally biased region" description="Basic and acidic residues" evidence="7">
    <location>
        <begin position="1618"/>
        <end position="1632"/>
    </location>
</feature>
<feature type="compositionally biased region" description="Polar residues" evidence="7">
    <location>
        <begin position="799"/>
        <end position="828"/>
    </location>
</feature>
<feature type="region of interest" description="Disordered" evidence="7">
    <location>
        <begin position="270"/>
        <end position="291"/>
    </location>
</feature>
<dbReference type="GO" id="GO:0005694">
    <property type="term" value="C:chromosome"/>
    <property type="evidence" value="ECO:0007669"/>
    <property type="project" value="TreeGrafter"/>
</dbReference>
<dbReference type="Pfam" id="PF15276">
    <property type="entry name" value="PP1_bind"/>
    <property type="match status" value="1"/>
</dbReference>
<dbReference type="PROSITE" id="PS50006">
    <property type="entry name" value="FHA_DOMAIN"/>
    <property type="match status" value="1"/>
</dbReference>
<reference evidence="9" key="2">
    <citation type="submission" date="2025-09" db="UniProtKB">
        <authorList>
            <consortium name="Ensembl"/>
        </authorList>
    </citation>
    <scope>IDENTIFICATION</scope>
</reference>
<accession>A0A3Q2CG80</accession>
<organism evidence="9 10">
    <name type="scientific">Cyprinodon variegatus</name>
    <name type="common">Sheepshead minnow</name>
    <dbReference type="NCBI Taxonomy" id="28743"/>
    <lineage>
        <taxon>Eukaryota</taxon>
        <taxon>Metazoa</taxon>
        <taxon>Chordata</taxon>
        <taxon>Craniata</taxon>
        <taxon>Vertebrata</taxon>
        <taxon>Euteleostomi</taxon>
        <taxon>Actinopterygii</taxon>
        <taxon>Neopterygii</taxon>
        <taxon>Teleostei</taxon>
        <taxon>Neoteleostei</taxon>
        <taxon>Acanthomorphata</taxon>
        <taxon>Ovalentaria</taxon>
        <taxon>Atherinomorphae</taxon>
        <taxon>Cyprinodontiformes</taxon>
        <taxon>Cyprinodontidae</taxon>
        <taxon>Cyprinodon</taxon>
    </lineage>
</organism>
<dbReference type="GeneTree" id="ENSGT00940000154352"/>
<dbReference type="InterPro" id="IPR008984">
    <property type="entry name" value="SMAD_FHA_dom_sf"/>
</dbReference>
<dbReference type="SUPFAM" id="SSF49879">
    <property type="entry name" value="SMAD/FHA domain"/>
    <property type="match status" value="1"/>
</dbReference>
<feature type="compositionally biased region" description="Polar residues" evidence="7">
    <location>
        <begin position="1451"/>
        <end position="1461"/>
    </location>
</feature>
<dbReference type="GO" id="GO:0051983">
    <property type="term" value="P:regulation of chromosome segregation"/>
    <property type="evidence" value="ECO:0007669"/>
    <property type="project" value="TreeGrafter"/>
</dbReference>
<keyword evidence="6" id="KW-0131">Cell cycle</keyword>
<feature type="compositionally biased region" description="Polar residues" evidence="7">
    <location>
        <begin position="1043"/>
        <end position="1053"/>
    </location>
</feature>
<dbReference type="SMART" id="SM01295">
    <property type="entry name" value="K167R"/>
    <property type="match status" value="2"/>
</dbReference>
<dbReference type="Ensembl" id="ENSCVAT00000008858.1">
    <property type="protein sequence ID" value="ENSCVAP00000004133.1"/>
    <property type="gene ID" value="ENSCVAG00000000635.1"/>
</dbReference>
<feature type="compositionally biased region" description="Basic residues" evidence="7">
    <location>
        <begin position="1166"/>
        <end position="1175"/>
    </location>
</feature>
<feature type="compositionally biased region" description="Polar residues" evidence="7">
    <location>
        <begin position="212"/>
        <end position="227"/>
    </location>
</feature>
<feature type="domain" description="FHA" evidence="8">
    <location>
        <begin position="47"/>
        <end position="97"/>
    </location>
</feature>
<feature type="compositionally biased region" description="Basic and acidic residues" evidence="7">
    <location>
        <begin position="846"/>
        <end position="856"/>
    </location>
</feature>
<dbReference type="GO" id="GO:0007088">
    <property type="term" value="P:regulation of mitotic nuclear division"/>
    <property type="evidence" value="ECO:0007669"/>
    <property type="project" value="TreeGrafter"/>
</dbReference>
<keyword evidence="5" id="KW-0539">Nucleus</keyword>
<dbReference type="InterPro" id="IPR000253">
    <property type="entry name" value="FHA_dom"/>
</dbReference>
<evidence type="ECO:0000256" key="2">
    <source>
        <dbReference type="ARBA" id="ARBA00022499"/>
    </source>
</evidence>
<name>A0A3Q2CG80_CYPVA</name>
<feature type="compositionally biased region" description="Polar residues" evidence="7">
    <location>
        <begin position="545"/>
        <end position="565"/>
    </location>
</feature>
<evidence type="ECO:0000256" key="6">
    <source>
        <dbReference type="ARBA" id="ARBA00023306"/>
    </source>
</evidence>
<feature type="compositionally biased region" description="Basic and acidic residues" evidence="7">
    <location>
        <begin position="1259"/>
        <end position="1272"/>
    </location>
</feature>
<feature type="compositionally biased region" description="Polar residues" evidence="7">
    <location>
        <begin position="1730"/>
        <end position="1739"/>
    </location>
</feature>
<dbReference type="GO" id="GO:0005634">
    <property type="term" value="C:nucleus"/>
    <property type="evidence" value="ECO:0007669"/>
    <property type="project" value="UniProtKB-SubCell"/>
</dbReference>
<feature type="compositionally biased region" description="Low complexity" evidence="7">
    <location>
        <begin position="514"/>
        <end position="525"/>
    </location>
</feature>
<feature type="compositionally biased region" description="Acidic residues" evidence="7">
    <location>
        <begin position="1180"/>
        <end position="1194"/>
    </location>
</feature>
<evidence type="ECO:0000256" key="3">
    <source>
        <dbReference type="ARBA" id="ARBA00022553"/>
    </source>
</evidence>
<feature type="compositionally biased region" description="Basic residues" evidence="7">
    <location>
        <begin position="836"/>
        <end position="845"/>
    </location>
</feature>
<dbReference type="Pfam" id="PF00498">
    <property type="entry name" value="FHA"/>
    <property type="match status" value="1"/>
</dbReference>
<feature type="compositionally biased region" description="Basic and acidic residues" evidence="7">
    <location>
        <begin position="1534"/>
        <end position="1548"/>
    </location>
</feature>
<feature type="region of interest" description="Disordered" evidence="7">
    <location>
        <begin position="992"/>
        <end position="1794"/>
    </location>
</feature>
<protein>
    <submittedName>
        <fullName evidence="9">Marker of proliferation Ki-67</fullName>
    </submittedName>
</protein>
<evidence type="ECO:0000313" key="10">
    <source>
        <dbReference type="Proteomes" id="UP000265020"/>
    </source>
</evidence>
<keyword evidence="4" id="KW-0832">Ubl conjugation</keyword>
<evidence type="ECO:0000256" key="7">
    <source>
        <dbReference type="SAM" id="MobiDB-lite"/>
    </source>
</evidence>
<dbReference type="OMA" id="RGRNAKH"/>
<dbReference type="Proteomes" id="UP000265020">
    <property type="component" value="Unassembled WGS sequence"/>
</dbReference>
<feature type="compositionally biased region" description="Basic residues" evidence="7">
    <location>
        <begin position="735"/>
        <end position="750"/>
    </location>
</feature>
<dbReference type="SMART" id="SM00240">
    <property type="entry name" value="FHA"/>
    <property type="match status" value="1"/>
</dbReference>
<dbReference type="InterPro" id="IPR012568">
    <property type="entry name" value="KI67R"/>
</dbReference>
<keyword evidence="2" id="KW-1017">Isopeptide bond</keyword>
<dbReference type="STRING" id="28743.ENSCVAP00000004133"/>
<evidence type="ECO:0000256" key="5">
    <source>
        <dbReference type="ARBA" id="ARBA00023242"/>
    </source>
</evidence>
<feature type="region of interest" description="Disordered" evidence="7">
    <location>
        <begin position="797"/>
        <end position="887"/>
    </location>
</feature>
<reference evidence="9" key="1">
    <citation type="submission" date="2025-08" db="UniProtKB">
        <authorList>
            <consortium name="Ensembl"/>
        </authorList>
    </citation>
    <scope>IDENTIFICATION</scope>
</reference>
<proteinExistence type="predicted"/>
<dbReference type="PANTHER" id="PTHR21603:SF17">
    <property type="entry name" value="PROLIFERATION MARKER PROTEIN KI-67"/>
    <property type="match status" value="1"/>
</dbReference>
<evidence type="ECO:0000256" key="1">
    <source>
        <dbReference type="ARBA" id="ARBA00004123"/>
    </source>
</evidence>
<feature type="compositionally biased region" description="Basic residues" evidence="7">
    <location>
        <begin position="587"/>
        <end position="597"/>
    </location>
</feature>
<feature type="compositionally biased region" description="Basic and acidic residues" evidence="7">
    <location>
        <begin position="1100"/>
        <end position="1109"/>
    </location>
</feature>
<dbReference type="Gene3D" id="2.60.200.20">
    <property type="match status" value="1"/>
</dbReference>
<feature type="region of interest" description="Disordered" evidence="7">
    <location>
        <begin position="208"/>
        <end position="253"/>
    </location>
</feature>
<keyword evidence="3" id="KW-0597">Phosphoprotein</keyword>
<feature type="compositionally biased region" description="Acidic residues" evidence="7">
    <location>
        <begin position="1026"/>
        <end position="1039"/>
    </location>
</feature>
<evidence type="ECO:0000256" key="4">
    <source>
        <dbReference type="ARBA" id="ARBA00022843"/>
    </source>
</evidence>
<dbReference type="PANTHER" id="PTHR21603">
    <property type="entry name" value="ANTIGEN KI-67-LIKE PROTEIN"/>
    <property type="match status" value="1"/>
</dbReference>
<feature type="compositionally biased region" description="Basic and acidic residues" evidence="7">
    <location>
        <begin position="1203"/>
        <end position="1214"/>
    </location>
</feature>